<dbReference type="RefSeq" id="WP_165260564.1">
    <property type="nucleotide sequence ID" value="NZ_JAAKZY010000052.1"/>
</dbReference>
<name>A0A6G4V644_9ACTN</name>
<gene>
    <name evidence="1" type="ORF">G5C60_18415</name>
</gene>
<organism evidence="1 2">
    <name type="scientific">Streptomyces scabichelini</name>
    <dbReference type="NCBI Taxonomy" id="2711217"/>
    <lineage>
        <taxon>Bacteria</taxon>
        <taxon>Bacillati</taxon>
        <taxon>Actinomycetota</taxon>
        <taxon>Actinomycetes</taxon>
        <taxon>Kitasatosporales</taxon>
        <taxon>Streptomycetaceae</taxon>
        <taxon>Streptomyces</taxon>
    </lineage>
</organism>
<evidence type="ECO:0000313" key="2">
    <source>
        <dbReference type="Proteomes" id="UP000472335"/>
    </source>
</evidence>
<dbReference type="EMBL" id="JAAKZY010000052">
    <property type="protein sequence ID" value="NGO09519.1"/>
    <property type="molecule type" value="Genomic_DNA"/>
</dbReference>
<proteinExistence type="predicted"/>
<comment type="caution">
    <text evidence="1">The sequence shown here is derived from an EMBL/GenBank/DDBJ whole genome shotgun (WGS) entry which is preliminary data.</text>
</comment>
<protein>
    <submittedName>
        <fullName evidence="1">Uncharacterized protein</fullName>
    </submittedName>
</protein>
<keyword evidence="2" id="KW-1185">Reference proteome</keyword>
<reference evidence="1 2" key="1">
    <citation type="submission" date="2020-02" db="EMBL/GenBank/DDBJ databases">
        <title>Whole-genome analyses of novel actinobacteria.</title>
        <authorList>
            <person name="Sahin N."/>
            <person name="Gencbay T."/>
        </authorList>
    </citation>
    <scope>NUCLEOTIDE SEQUENCE [LARGE SCALE GENOMIC DNA]</scope>
    <source>
        <strain evidence="1 2">HC44</strain>
    </source>
</reference>
<dbReference type="Proteomes" id="UP000472335">
    <property type="component" value="Unassembled WGS sequence"/>
</dbReference>
<dbReference type="AlphaFoldDB" id="A0A6G4V644"/>
<evidence type="ECO:0000313" key="1">
    <source>
        <dbReference type="EMBL" id="NGO09519.1"/>
    </source>
</evidence>
<accession>A0A6G4V644</accession>
<sequence length="125" mass="14302">MARLVVDREDVVVRLSGRERLLARRRELRVPLTAVKDVRVEPTWWRALRGSARPGRCSPGRYCLGEWQHAGGRDYVAVRADLPVVLVDLWPSAPFARLAVSVPDPESVAQAIRRRRDEQARARQR</sequence>